<evidence type="ECO:0000313" key="1">
    <source>
        <dbReference type="EMBL" id="MEJ5096099.1"/>
    </source>
</evidence>
<evidence type="ECO:0000313" key="2">
    <source>
        <dbReference type="EMBL" id="MEJ5096475.1"/>
    </source>
</evidence>
<evidence type="ECO:0000313" key="3">
    <source>
        <dbReference type="Proteomes" id="UP001380365"/>
    </source>
</evidence>
<organism evidence="1 3">
    <name type="scientific">Sphingomonas molluscorum</name>
    <dbReference type="NCBI Taxonomy" id="418184"/>
    <lineage>
        <taxon>Bacteria</taxon>
        <taxon>Pseudomonadati</taxon>
        <taxon>Pseudomonadota</taxon>
        <taxon>Alphaproteobacteria</taxon>
        <taxon>Sphingomonadales</taxon>
        <taxon>Sphingomonadaceae</taxon>
        <taxon>Sphingomonas</taxon>
    </lineage>
</organism>
<gene>
    <name evidence="1" type="ORF">WH159_16345</name>
    <name evidence="2" type="ORF">WH159_18350</name>
</gene>
<comment type="caution">
    <text evidence="1">The sequence shown here is derived from an EMBL/GenBank/DDBJ whole genome shotgun (WGS) entry which is preliminary data.</text>
</comment>
<accession>A0ABU8Q989</accession>
<name>A0ABU8Q989_9SPHN</name>
<sequence>MYLHIAMPAGCDPALGRAVSNWNAQGSRFYYQWDAANNLTTTRGTETTAQIVTVEDGYPTNSTALASTNLWTSGSTITQADVIVKADYLWYYGDESGGRFHCPSTRSSPPSGSFDYESTMTHELGHALGFGEANNTACVMHYSQPAGVVRRTPCSTETTALRNAYGVR</sequence>
<dbReference type="EMBL" id="JBBGZA010000002">
    <property type="protein sequence ID" value="MEJ5096475.1"/>
    <property type="molecule type" value="Genomic_DNA"/>
</dbReference>
<dbReference type="RefSeq" id="WP_066282988.1">
    <property type="nucleotide sequence ID" value="NZ_JBBGZA010000002.1"/>
</dbReference>
<dbReference type="Proteomes" id="UP001380365">
    <property type="component" value="Unassembled WGS sequence"/>
</dbReference>
<dbReference type="Gene3D" id="3.40.390.10">
    <property type="entry name" value="Collagenase (Catalytic Domain)"/>
    <property type="match status" value="1"/>
</dbReference>
<keyword evidence="3" id="KW-1185">Reference proteome</keyword>
<protein>
    <recommendedName>
        <fullName evidence="4">Peptidase M10 metallopeptidase domain-containing protein</fullName>
    </recommendedName>
</protein>
<dbReference type="SUPFAM" id="SSF55486">
    <property type="entry name" value="Metalloproteases ('zincins'), catalytic domain"/>
    <property type="match status" value="1"/>
</dbReference>
<reference evidence="1 3" key="1">
    <citation type="submission" date="2023-12" db="EMBL/GenBank/DDBJ databases">
        <title>Gut-associated functions are favored during microbiome assembly across C. elegans life.</title>
        <authorList>
            <person name="Zimmermann J."/>
        </authorList>
    </citation>
    <scope>NUCLEOTIDE SEQUENCE [LARGE SCALE GENOMIC DNA]</scope>
    <source>
        <strain evidence="1 3">JUb134</strain>
    </source>
</reference>
<proteinExistence type="predicted"/>
<dbReference type="InterPro" id="IPR024079">
    <property type="entry name" value="MetalloPept_cat_dom_sf"/>
</dbReference>
<evidence type="ECO:0008006" key="4">
    <source>
        <dbReference type="Google" id="ProtNLM"/>
    </source>
</evidence>
<dbReference type="EMBL" id="JBBGZA010000002">
    <property type="protein sequence ID" value="MEJ5096099.1"/>
    <property type="molecule type" value="Genomic_DNA"/>
</dbReference>